<keyword evidence="1" id="KW-1133">Transmembrane helix</keyword>
<feature type="transmembrane region" description="Helical" evidence="1">
    <location>
        <begin position="50"/>
        <end position="77"/>
    </location>
</feature>
<sequence>MSERPGVDNFMRTLDVRRQAKRGFLVGILAAAATYWFFVVASGGSAYSSLYLFALAAVLAFTLGLLATLAFTVGAAYRVSKSLD</sequence>
<dbReference type="RefSeq" id="WP_232571322.1">
    <property type="nucleotide sequence ID" value="NZ_CP089466.1"/>
</dbReference>
<dbReference type="GeneID" id="69116516"/>
<keyword evidence="3" id="KW-1185">Reference proteome</keyword>
<feature type="transmembrane region" description="Helical" evidence="1">
    <location>
        <begin position="20"/>
        <end position="38"/>
    </location>
</feature>
<keyword evidence="1" id="KW-0812">Transmembrane</keyword>
<dbReference type="Proteomes" id="UP001595660">
    <property type="component" value="Unassembled WGS sequence"/>
</dbReference>
<reference evidence="2 3" key="1">
    <citation type="journal article" date="2019" name="Int. J. Syst. Evol. Microbiol.">
        <title>The Global Catalogue of Microorganisms (GCM) 10K type strain sequencing project: providing services to taxonomists for standard genome sequencing and annotation.</title>
        <authorList>
            <consortium name="The Broad Institute Genomics Platform"/>
            <consortium name="The Broad Institute Genome Sequencing Center for Infectious Disease"/>
            <person name="Wu L."/>
            <person name="Ma J."/>
        </authorList>
    </citation>
    <scope>NUCLEOTIDE SEQUENCE [LARGE SCALE GENOMIC DNA]</scope>
    <source>
        <strain evidence="2 3">CGMCC 1.12562</strain>
    </source>
</reference>
<protein>
    <submittedName>
        <fullName evidence="2">Uncharacterized protein</fullName>
    </submittedName>
</protein>
<comment type="caution">
    <text evidence="2">The sequence shown here is derived from an EMBL/GenBank/DDBJ whole genome shotgun (WGS) entry which is preliminary data.</text>
</comment>
<dbReference type="EMBL" id="JBHRWN010000002">
    <property type="protein sequence ID" value="MFC3477553.1"/>
    <property type="molecule type" value="Genomic_DNA"/>
</dbReference>
<proteinExistence type="predicted"/>
<dbReference type="AlphaFoldDB" id="A0ABD5NFA5"/>
<dbReference type="Pfam" id="PF24380">
    <property type="entry name" value="DUF7536"/>
    <property type="match status" value="1"/>
</dbReference>
<evidence type="ECO:0000313" key="2">
    <source>
        <dbReference type="EMBL" id="MFC3477553.1"/>
    </source>
</evidence>
<accession>A0ABD5NFA5</accession>
<organism evidence="2 3">
    <name type="scientific">Halobacterium litoreum</name>
    <dbReference type="NCBI Taxonomy" id="2039234"/>
    <lineage>
        <taxon>Archaea</taxon>
        <taxon>Methanobacteriati</taxon>
        <taxon>Methanobacteriota</taxon>
        <taxon>Stenosarchaea group</taxon>
        <taxon>Halobacteria</taxon>
        <taxon>Halobacteriales</taxon>
        <taxon>Halobacteriaceae</taxon>
        <taxon>Halobacterium</taxon>
    </lineage>
</organism>
<keyword evidence="1" id="KW-0472">Membrane</keyword>
<gene>
    <name evidence="2" type="ORF">ACFOKC_07430</name>
</gene>
<name>A0ABD5NFA5_9EURY</name>
<evidence type="ECO:0000256" key="1">
    <source>
        <dbReference type="SAM" id="Phobius"/>
    </source>
</evidence>
<dbReference type="InterPro" id="IPR055958">
    <property type="entry name" value="DUF7536"/>
</dbReference>
<evidence type="ECO:0000313" key="3">
    <source>
        <dbReference type="Proteomes" id="UP001595660"/>
    </source>
</evidence>